<dbReference type="InterPro" id="IPR055284">
    <property type="entry name" value="Galaxin-like"/>
</dbReference>
<dbReference type="Pfam" id="PF24748">
    <property type="entry name" value="Galaxin_repeat"/>
    <property type="match status" value="2"/>
</dbReference>
<organism evidence="3 4">
    <name type="scientific">Tigriopus californicus</name>
    <name type="common">Marine copepod</name>
    <dbReference type="NCBI Taxonomy" id="6832"/>
    <lineage>
        <taxon>Eukaryota</taxon>
        <taxon>Metazoa</taxon>
        <taxon>Ecdysozoa</taxon>
        <taxon>Arthropoda</taxon>
        <taxon>Crustacea</taxon>
        <taxon>Multicrustacea</taxon>
        <taxon>Hexanauplia</taxon>
        <taxon>Copepoda</taxon>
        <taxon>Harpacticoida</taxon>
        <taxon>Harpacticidae</taxon>
        <taxon>Tigriopus</taxon>
    </lineage>
</organism>
<dbReference type="AlphaFoldDB" id="A0A553PNL6"/>
<dbReference type="PANTHER" id="PTHR34490">
    <property type="entry name" value="PROTEIN CBG12054-RELATED"/>
    <property type="match status" value="1"/>
</dbReference>
<dbReference type="OMA" id="VWNVCRE"/>
<feature type="chain" id="PRO_5022172297" description="Galaxin-like repeats domain-containing protein" evidence="1">
    <location>
        <begin position="22"/>
        <end position="553"/>
    </location>
</feature>
<dbReference type="EMBL" id="VCGU01000002">
    <property type="protein sequence ID" value="TRY79266.1"/>
    <property type="molecule type" value="Genomic_DNA"/>
</dbReference>
<dbReference type="InterPro" id="IPR056601">
    <property type="entry name" value="Galaxin_dom"/>
</dbReference>
<feature type="domain" description="Galaxin-like repeats" evidence="2">
    <location>
        <begin position="89"/>
        <end position="226"/>
    </location>
</feature>
<evidence type="ECO:0000259" key="2">
    <source>
        <dbReference type="Pfam" id="PF24748"/>
    </source>
</evidence>
<proteinExistence type="predicted"/>
<feature type="domain" description="Galaxin-like repeats" evidence="2">
    <location>
        <begin position="336"/>
        <end position="460"/>
    </location>
</feature>
<evidence type="ECO:0000313" key="4">
    <source>
        <dbReference type="Proteomes" id="UP000318571"/>
    </source>
</evidence>
<dbReference type="Proteomes" id="UP000318571">
    <property type="component" value="Chromosome 6"/>
</dbReference>
<sequence length="553" mass="58166">MAMLLPIILLGLFHLFLGTEAIQIPCGSSLIDPTQFQACCMPEGGGSPFTPFNVFTEICCSGEVSSSFEGGQDLACCGGMVQEKPLEMVCCGESFVNLGEGGLCCNGNVITDPPPNSACCGDEAIGNGQQCCNGNAIESNQSCCDGQSFDTSENTCCRNTLVSISDDNSFPGCCLQDNQTFTSFDINDQLCCNGMPVDILGDIDAGNAECCETAVIDKTKEICCNGMPVDILGDIDAGNAECCETAVIDKTKQICCNNMPIDIPSDINAANAECCGDEAIDKTKTLCCNEMAATFPDGTEEANAGCCGAEAIDSSKSVCCNETSTSLGTVDSMNAECCGTEVINNATELCCNNAKVVLPDGVDATNVDCCDPVALGQGICCDEIPFPFALQCCGAQGFNPAEEECCGGTVINPEEKQCCNDNVLEEGEVCCGGRVLDETINSCCGRANTIFDVTEFKCCGDLLVAIPPGLDPDSLSCCKNTVNGVDRFFPRLFNAETEACCAGQARPLDNIDPANADCCGPFVFDKTSHRCCRNRVFPRDSQNPRCRGLPDPE</sequence>
<keyword evidence="1" id="KW-0732">Signal</keyword>
<comment type="caution">
    <text evidence="3">The sequence shown here is derived from an EMBL/GenBank/DDBJ whole genome shotgun (WGS) entry which is preliminary data.</text>
</comment>
<accession>A0A553PNL6</accession>
<feature type="signal peptide" evidence="1">
    <location>
        <begin position="1"/>
        <end position="21"/>
    </location>
</feature>
<evidence type="ECO:0000313" key="3">
    <source>
        <dbReference type="EMBL" id="TRY79266.1"/>
    </source>
</evidence>
<keyword evidence="4" id="KW-1185">Reference proteome</keyword>
<protein>
    <recommendedName>
        <fullName evidence="2">Galaxin-like repeats domain-containing protein</fullName>
    </recommendedName>
</protein>
<reference evidence="3 4" key="1">
    <citation type="journal article" date="2018" name="Nat. Ecol. Evol.">
        <title>Genomic signatures of mitonuclear coevolution across populations of Tigriopus californicus.</title>
        <authorList>
            <person name="Barreto F.S."/>
            <person name="Watson E.T."/>
            <person name="Lima T.G."/>
            <person name="Willett C.S."/>
            <person name="Edmands S."/>
            <person name="Li W."/>
            <person name="Burton R.S."/>
        </authorList>
    </citation>
    <scope>NUCLEOTIDE SEQUENCE [LARGE SCALE GENOMIC DNA]</scope>
    <source>
        <strain evidence="3 4">San Diego</strain>
    </source>
</reference>
<name>A0A553PNL6_TIGCA</name>
<evidence type="ECO:0000256" key="1">
    <source>
        <dbReference type="SAM" id="SignalP"/>
    </source>
</evidence>
<gene>
    <name evidence="3" type="ORF">TCAL_17063</name>
</gene>
<dbReference type="STRING" id="6832.A0A553PNL6"/>